<keyword evidence="2" id="KW-1133">Transmembrane helix</keyword>
<reference evidence="3" key="1">
    <citation type="submission" date="2021-03" db="EMBL/GenBank/DDBJ databases">
        <authorList>
            <person name="Tagirdzhanova G."/>
        </authorList>
    </citation>
    <scope>NUCLEOTIDE SEQUENCE</scope>
</reference>
<dbReference type="OrthoDB" id="2422818at2759"/>
<evidence type="ECO:0000313" key="3">
    <source>
        <dbReference type="EMBL" id="CAF9926023.1"/>
    </source>
</evidence>
<dbReference type="EMBL" id="CAJPDT010000041">
    <property type="protein sequence ID" value="CAF9926023.1"/>
    <property type="molecule type" value="Genomic_DNA"/>
</dbReference>
<keyword evidence="4" id="KW-1185">Reference proteome</keyword>
<proteinExistence type="predicted"/>
<sequence length="303" mass="32603">MGPVTTPTGPYRPNPMFHATQSVVCTAPVALLEIHAQPMGTVLVVLDFFIEAGVRTSPGSRRAAVHIVETVRNWPRPKRFIDPNKDLADALTAAIHSFSNLYPCPLNNGSYTTQWCCGAQEGTRAAKAGCCNGTVFGLVFGSAVIPDTEPQAINTTSSTLASSSSRIAPAPSSAASSTSPSLSKPEITPTPTQVEPSPDPAQQSQKSLAVGAGVGIPAAALLIFSLVFLFLRERRRRVHAQKMTGDAYTAPVGGEREREGENRRTTARDYELQNHQLPQELEYVQHEPPEIYSQEVHEANGIF</sequence>
<evidence type="ECO:0000256" key="2">
    <source>
        <dbReference type="SAM" id="Phobius"/>
    </source>
</evidence>
<feature type="region of interest" description="Disordered" evidence="1">
    <location>
        <begin position="155"/>
        <end position="206"/>
    </location>
</feature>
<keyword evidence="2" id="KW-0472">Membrane</keyword>
<feature type="compositionally biased region" description="Polar residues" evidence="1">
    <location>
        <begin position="189"/>
        <end position="206"/>
    </location>
</feature>
<comment type="caution">
    <text evidence="3">The sequence shown here is derived from an EMBL/GenBank/DDBJ whole genome shotgun (WGS) entry which is preliminary data.</text>
</comment>
<name>A0A8H3FQI0_9LECA</name>
<protein>
    <submittedName>
        <fullName evidence="3">Uncharacterized protein</fullName>
    </submittedName>
</protein>
<keyword evidence="2" id="KW-0812">Transmembrane</keyword>
<dbReference type="AlphaFoldDB" id="A0A8H3FQI0"/>
<organism evidence="3 4">
    <name type="scientific">Imshaugia aleurites</name>
    <dbReference type="NCBI Taxonomy" id="172621"/>
    <lineage>
        <taxon>Eukaryota</taxon>
        <taxon>Fungi</taxon>
        <taxon>Dikarya</taxon>
        <taxon>Ascomycota</taxon>
        <taxon>Pezizomycotina</taxon>
        <taxon>Lecanoromycetes</taxon>
        <taxon>OSLEUM clade</taxon>
        <taxon>Lecanoromycetidae</taxon>
        <taxon>Lecanorales</taxon>
        <taxon>Lecanorineae</taxon>
        <taxon>Parmeliaceae</taxon>
        <taxon>Imshaugia</taxon>
    </lineage>
</organism>
<accession>A0A8H3FQI0</accession>
<evidence type="ECO:0000256" key="1">
    <source>
        <dbReference type="SAM" id="MobiDB-lite"/>
    </source>
</evidence>
<feature type="transmembrane region" description="Helical" evidence="2">
    <location>
        <begin position="208"/>
        <end position="231"/>
    </location>
</feature>
<dbReference type="Proteomes" id="UP000664534">
    <property type="component" value="Unassembled WGS sequence"/>
</dbReference>
<evidence type="ECO:0000313" key="4">
    <source>
        <dbReference type="Proteomes" id="UP000664534"/>
    </source>
</evidence>
<gene>
    <name evidence="3" type="ORF">IMSHALPRED_006849</name>
</gene>
<feature type="compositionally biased region" description="Low complexity" evidence="1">
    <location>
        <begin position="155"/>
        <end position="185"/>
    </location>
</feature>